<evidence type="ECO:0000256" key="1">
    <source>
        <dbReference type="SAM" id="MobiDB-lite"/>
    </source>
</evidence>
<dbReference type="EMBL" id="JAOYFB010000004">
    <property type="protein sequence ID" value="KAK4013625.1"/>
    <property type="molecule type" value="Genomic_DNA"/>
</dbReference>
<evidence type="ECO:0000313" key="2">
    <source>
        <dbReference type="EMBL" id="KAK4013625.1"/>
    </source>
</evidence>
<feature type="region of interest" description="Disordered" evidence="1">
    <location>
        <begin position="193"/>
        <end position="242"/>
    </location>
</feature>
<protein>
    <submittedName>
        <fullName evidence="2">Uncharacterized protein</fullName>
    </submittedName>
</protein>
<sequence>MAQSGRLANSEASECNFRAAKNSADVLGLTIQIFSNKVGFSPLKDNQLSPLRSFPGLPYDINRLRHKSTRFPTPQCPACAGVTELLGNDYNAATEIPLGTLFVARALPAQPLPLAPLPPPGYPPIGQERPNKGTIYGLPRLNASQNFPLFHCFPNGCSERCGAGARWAIAKGGTEEGTLEALENSLLDSLSSSLEVSPGESPDKTLRPLPPWELNLPGSSLESSPSECLGSNQISRKSPESH</sequence>
<evidence type="ECO:0000313" key="3">
    <source>
        <dbReference type="Proteomes" id="UP001234178"/>
    </source>
</evidence>
<comment type="caution">
    <text evidence="2">The sequence shown here is derived from an EMBL/GenBank/DDBJ whole genome shotgun (WGS) entry which is preliminary data.</text>
</comment>
<proteinExistence type="predicted"/>
<reference evidence="2 3" key="1">
    <citation type="journal article" date="2023" name="Nucleic Acids Res.">
        <title>The hologenome of Daphnia magna reveals possible DNA methylation and microbiome-mediated evolution of the host genome.</title>
        <authorList>
            <person name="Chaturvedi A."/>
            <person name="Li X."/>
            <person name="Dhandapani V."/>
            <person name="Marshall H."/>
            <person name="Kissane S."/>
            <person name="Cuenca-Cambronero M."/>
            <person name="Asole G."/>
            <person name="Calvet F."/>
            <person name="Ruiz-Romero M."/>
            <person name="Marangio P."/>
            <person name="Guigo R."/>
            <person name="Rago D."/>
            <person name="Mirbahai L."/>
            <person name="Eastwood N."/>
            <person name="Colbourne J.K."/>
            <person name="Zhou J."/>
            <person name="Mallon E."/>
            <person name="Orsini L."/>
        </authorList>
    </citation>
    <scope>NUCLEOTIDE SEQUENCE [LARGE SCALE GENOMIC DNA]</scope>
    <source>
        <strain evidence="2">LRV0_1</strain>
    </source>
</reference>
<organism evidence="2 3">
    <name type="scientific">Daphnia magna</name>
    <dbReference type="NCBI Taxonomy" id="35525"/>
    <lineage>
        <taxon>Eukaryota</taxon>
        <taxon>Metazoa</taxon>
        <taxon>Ecdysozoa</taxon>
        <taxon>Arthropoda</taxon>
        <taxon>Crustacea</taxon>
        <taxon>Branchiopoda</taxon>
        <taxon>Diplostraca</taxon>
        <taxon>Cladocera</taxon>
        <taxon>Anomopoda</taxon>
        <taxon>Daphniidae</taxon>
        <taxon>Daphnia</taxon>
    </lineage>
</organism>
<name>A0ABQ9ZKZ8_9CRUS</name>
<feature type="compositionally biased region" description="Low complexity" evidence="1">
    <location>
        <begin position="217"/>
        <end position="231"/>
    </location>
</feature>
<keyword evidence="3" id="KW-1185">Reference proteome</keyword>
<accession>A0ABQ9ZKZ8</accession>
<gene>
    <name evidence="2" type="ORF">OUZ56_026178</name>
</gene>
<dbReference type="Proteomes" id="UP001234178">
    <property type="component" value="Unassembled WGS sequence"/>
</dbReference>